<name>A0A250X5I1_9CHLO</name>
<accession>A0A250X5I1</accession>
<dbReference type="PANTHER" id="PTHR46540">
    <property type="entry name" value="TETRATRICOPEPTIDE REPEAT PROTEIN 12"/>
    <property type="match status" value="1"/>
</dbReference>
<dbReference type="STRING" id="1157962.A0A250X5I1"/>
<feature type="compositionally biased region" description="Basic and acidic residues" evidence="2">
    <location>
        <begin position="417"/>
        <end position="431"/>
    </location>
</feature>
<dbReference type="GO" id="GO:0007288">
    <property type="term" value="P:sperm axoneme assembly"/>
    <property type="evidence" value="ECO:0007669"/>
    <property type="project" value="TreeGrafter"/>
</dbReference>
<dbReference type="InterPro" id="IPR016024">
    <property type="entry name" value="ARM-type_fold"/>
</dbReference>
<gene>
    <name evidence="3" type="ORF">CEUSTIGMA_g5777.t1</name>
</gene>
<dbReference type="SUPFAM" id="SSF48371">
    <property type="entry name" value="ARM repeat"/>
    <property type="match status" value="1"/>
</dbReference>
<feature type="repeat" description="TPR" evidence="1">
    <location>
        <begin position="237"/>
        <end position="270"/>
    </location>
</feature>
<dbReference type="InterPro" id="IPR011990">
    <property type="entry name" value="TPR-like_helical_dom_sf"/>
</dbReference>
<dbReference type="AlphaFoldDB" id="A0A250X5I1"/>
<comment type="caution">
    <text evidence="3">The sequence shown here is derived from an EMBL/GenBank/DDBJ whole genome shotgun (WGS) entry which is preliminary data.</text>
</comment>
<dbReference type="InterPro" id="IPR011989">
    <property type="entry name" value="ARM-like"/>
</dbReference>
<evidence type="ECO:0000313" key="3">
    <source>
        <dbReference type="EMBL" id="GAX78335.1"/>
    </source>
</evidence>
<dbReference type="Gene3D" id="1.25.40.10">
    <property type="entry name" value="Tetratricopeptide repeat domain"/>
    <property type="match status" value="1"/>
</dbReference>
<dbReference type="GO" id="GO:0005737">
    <property type="term" value="C:cytoplasm"/>
    <property type="evidence" value="ECO:0007669"/>
    <property type="project" value="TreeGrafter"/>
</dbReference>
<dbReference type="GO" id="GO:0070286">
    <property type="term" value="P:axonemal dynein complex assembly"/>
    <property type="evidence" value="ECO:0007669"/>
    <property type="project" value="TreeGrafter"/>
</dbReference>
<dbReference type="InterPro" id="IPR043195">
    <property type="entry name" value="TTC12"/>
</dbReference>
<dbReference type="PANTHER" id="PTHR46540:SF1">
    <property type="entry name" value="TETRATRICOPEPTIDE REPEAT PROTEIN 12"/>
    <property type="match status" value="1"/>
</dbReference>
<protein>
    <submittedName>
        <fullName evidence="3">Uncharacterized protein</fullName>
    </submittedName>
</protein>
<sequence length="1034" mass="111773">MSSIDESDVGDFIEKVDEVSRLIEGLSKGTISPEYVDTKLHDQKKSIKAENKHSISDERALKATIEHDEDRQARLSEKALELKTNYERRLKARARFDEYVSTGGASHAFTTDYTKWDMWCPEDDEDDLINSITPNSATFRAMEKDIDDRHRKMVESRQIAERMRVKGNTAFKDKQYTEALRCYQVGIEVEKTNVTLHTNAAQAALKINCYVQAIEHCDKALHISDFMLNSLKGPLCTKAYQRRAAAYRALQQYNRAVQDLECAIANDPTSKELQVALSVARRDLDESQKQKQLRKAMAAAGKQQQQQQGAAAEGNGQGAHNLLLLPSSTSHGDMASCVAEEMTHSERTNPGLDQRLDIQKLRKVEELVQNLQNFSATSSATHPSATATAGASATAPVPNHDTSEERQPSTASSTPKLPERKRAKPSVEQKRTHNMTSTEDDVAEEEEHGGGVKEVLQELNSLLEDDDMTCVYFRECGGLSVLFKMINSSRTSIEHQKGHHLIALYYRLLTTACHNDMNLLKLPESGVLTTAVQTINHQNLSTSSSSSCSAVTGPVQGPEAVAGTAAATAAAAVRLLCTASTSAEVRPMVSRALGSGTCLEGLFRLLLSGELATKAVVLMLLGNSMMDAVTKDGMKELVTEPSALNVQGLAESLNCTAFVDLVGSSMAALIQASRSPLVQERALTLLGNMCGDAVLRQALLDAKQGLVKAAVAVACSDLTAAPSSQHQHVNTATGKGREPEQNLQVQLASATFIYNVAIEPKGQEQLLQFKSSATTSADATFSNDKEEEDGLCGAVKLLPLLDHDDVRMVSRAAGILARCCKHPLRYLRLSSSLPVMMKTLNRCNATAAATAASSRVRAMASSSSSPEVPKGSTVNNDRCSQEGGAATSVELESVFSSIDALTRALALLTQQESPEGTGSCQQLLGMKAVETLLEAIRLSVAPSTSTLLKPALKESILGNACLCLSHLARLDTALTELVGADAVKPLVQVAHEGKGSTASKNAAIALARMSRHPKLLERLRELHGVEIIYQYVRP</sequence>
<dbReference type="OrthoDB" id="629492at2759"/>
<feature type="region of interest" description="Disordered" evidence="2">
    <location>
        <begin position="375"/>
        <end position="450"/>
    </location>
</feature>
<feature type="compositionally biased region" description="Acidic residues" evidence="2">
    <location>
        <begin position="438"/>
        <end position="447"/>
    </location>
</feature>
<proteinExistence type="predicted"/>
<dbReference type="SMART" id="SM00028">
    <property type="entry name" value="TPR"/>
    <property type="match status" value="3"/>
</dbReference>
<evidence type="ECO:0000256" key="2">
    <source>
        <dbReference type="SAM" id="MobiDB-lite"/>
    </source>
</evidence>
<dbReference type="Gene3D" id="1.25.10.10">
    <property type="entry name" value="Leucine-rich Repeat Variant"/>
    <property type="match status" value="3"/>
</dbReference>
<keyword evidence="4" id="KW-1185">Reference proteome</keyword>
<reference evidence="3 4" key="1">
    <citation type="submission" date="2017-08" db="EMBL/GenBank/DDBJ databases">
        <title>Acidophilic green algal genome provides insights into adaptation to an acidic environment.</title>
        <authorList>
            <person name="Hirooka S."/>
            <person name="Hirose Y."/>
            <person name="Kanesaki Y."/>
            <person name="Higuchi S."/>
            <person name="Fujiwara T."/>
            <person name="Onuma R."/>
            <person name="Era A."/>
            <person name="Ohbayashi R."/>
            <person name="Uzuka A."/>
            <person name="Nozaki H."/>
            <person name="Yoshikawa H."/>
            <person name="Miyagishima S.Y."/>
        </authorList>
    </citation>
    <scope>NUCLEOTIDE SEQUENCE [LARGE SCALE GENOMIC DNA]</scope>
    <source>
        <strain evidence="3 4">NIES-2499</strain>
    </source>
</reference>
<organism evidence="3 4">
    <name type="scientific">Chlamydomonas eustigma</name>
    <dbReference type="NCBI Taxonomy" id="1157962"/>
    <lineage>
        <taxon>Eukaryota</taxon>
        <taxon>Viridiplantae</taxon>
        <taxon>Chlorophyta</taxon>
        <taxon>core chlorophytes</taxon>
        <taxon>Chlorophyceae</taxon>
        <taxon>CS clade</taxon>
        <taxon>Chlamydomonadales</taxon>
        <taxon>Chlamydomonadaceae</taxon>
        <taxon>Chlamydomonas</taxon>
    </lineage>
</organism>
<dbReference type="SUPFAM" id="SSF48452">
    <property type="entry name" value="TPR-like"/>
    <property type="match status" value="1"/>
</dbReference>
<feature type="region of interest" description="Disordered" evidence="2">
    <location>
        <begin position="284"/>
        <end position="328"/>
    </location>
</feature>
<evidence type="ECO:0000313" key="4">
    <source>
        <dbReference type="Proteomes" id="UP000232323"/>
    </source>
</evidence>
<dbReference type="EMBL" id="BEGY01000031">
    <property type="protein sequence ID" value="GAX78335.1"/>
    <property type="molecule type" value="Genomic_DNA"/>
</dbReference>
<feature type="compositionally biased region" description="Low complexity" evidence="2">
    <location>
        <begin position="298"/>
        <end position="314"/>
    </location>
</feature>
<feature type="compositionally biased region" description="Low complexity" evidence="2">
    <location>
        <begin position="375"/>
        <end position="395"/>
    </location>
</feature>
<keyword evidence="1" id="KW-0802">TPR repeat</keyword>
<dbReference type="InterPro" id="IPR019734">
    <property type="entry name" value="TPR_rpt"/>
</dbReference>
<dbReference type="PROSITE" id="PS50005">
    <property type="entry name" value="TPR"/>
    <property type="match status" value="1"/>
</dbReference>
<evidence type="ECO:0000256" key="1">
    <source>
        <dbReference type="PROSITE-ProRule" id="PRU00339"/>
    </source>
</evidence>
<dbReference type="Proteomes" id="UP000232323">
    <property type="component" value="Unassembled WGS sequence"/>
</dbReference>